<gene>
    <name evidence="1" type="ORF">UBAL3_94240106</name>
</gene>
<dbReference type="EMBL" id="GG693878">
    <property type="protein sequence ID" value="EES52314.1"/>
    <property type="molecule type" value="Genomic_DNA"/>
</dbReference>
<keyword evidence="2" id="KW-1185">Reference proteome</keyword>
<dbReference type="CDD" id="cd11579">
    <property type="entry name" value="Glyco_tran_WbsX"/>
    <property type="match status" value="1"/>
</dbReference>
<dbReference type="Gene3D" id="3.20.20.80">
    <property type="entry name" value="Glycosidases"/>
    <property type="match status" value="1"/>
</dbReference>
<dbReference type="Proteomes" id="UP000009374">
    <property type="component" value="Unassembled WGS sequence"/>
</dbReference>
<evidence type="ECO:0000313" key="1">
    <source>
        <dbReference type="EMBL" id="EES52314.1"/>
    </source>
</evidence>
<protein>
    <submittedName>
        <fullName evidence="1">Lipopolysaccharide biosynthesis protein-like protein</fullName>
    </submittedName>
</protein>
<dbReference type="PANTHER" id="PTHR41244">
    <property type="entry name" value="RHAMNAN SYNTHESIS F"/>
    <property type="match status" value="1"/>
</dbReference>
<dbReference type="InterPro" id="IPR032719">
    <property type="entry name" value="WbsX"/>
</dbReference>
<proteinExistence type="predicted"/>
<reference evidence="1 2" key="1">
    <citation type="journal article" date="2009" name="Appl. Environ. Microbiol.">
        <title>Community genomic and proteomic analyses of chemoautotrophic iron-oxidizing "Leptospirillum rubarum" (Group II) and "Leptospirillum ferrodiazotrophum" (Group III) bacteria in acid mine drainage biofilms.</title>
        <authorList>
            <person name="Goltsman D.S."/>
            <person name="Denef V.J."/>
            <person name="Singer S.W."/>
            <person name="VerBerkmoes N.C."/>
            <person name="Lefsrud M."/>
            <person name="Mueller R.S."/>
            <person name="Dick G.J."/>
            <person name="Sun C.L."/>
            <person name="Wheeler K.E."/>
            <person name="Zemla A."/>
            <person name="Baker B.J."/>
            <person name="Hauser L."/>
            <person name="Land M."/>
            <person name="Shah M.B."/>
            <person name="Thelen M.P."/>
            <person name="Hettich R.L."/>
            <person name="Banfield J.F."/>
        </authorList>
    </citation>
    <scope>NUCLEOTIDE SEQUENCE [LARGE SCALE GENOMIC DNA]</scope>
</reference>
<organism evidence="1 2">
    <name type="scientific">Leptospirillum ferrodiazotrophum</name>
    <dbReference type="NCBI Taxonomy" id="412449"/>
    <lineage>
        <taxon>Bacteria</taxon>
        <taxon>Pseudomonadati</taxon>
        <taxon>Nitrospirota</taxon>
        <taxon>Nitrospiria</taxon>
        <taxon>Nitrospirales</taxon>
        <taxon>Nitrospiraceae</taxon>
        <taxon>Leptospirillum</taxon>
    </lineage>
</organism>
<name>C6HYM9_9BACT</name>
<sequence>MKFRGIALYLPQYHPIPENDLWWGKGFTEWTNTAKALPLFNNHYQPHVPADLGFYDLRVQETRVQQAELAREYGIEGFCYYHYWFGGKRILERPFMEVLNSGQPDFPFCICWANETWTGIWHNAPNKILIEQNYPGNDDHRNHFMTLLPAFKDKRYIKVEEKPVFIIYRPEKLLDPISTTNLWRNLAKEHGLPGLYLIGMSNFDWNSIENGFDAKTVYPYLKSRQWVSKRDFFSWAKQRYEIFRKMPTILDYKKIIDQYSESLNDSIVNNDKNGLLHPCVINSFDNTPRSGVNGVVYKNATPDLFRNHLREAISSIENYPTERKFIFLKSWNEWAEGNHLEPDLRYGHGWLKAIQDVLNE</sequence>
<evidence type="ECO:0000313" key="2">
    <source>
        <dbReference type="Proteomes" id="UP000009374"/>
    </source>
</evidence>
<dbReference type="AlphaFoldDB" id="C6HYM9"/>
<dbReference type="PANTHER" id="PTHR41244:SF1">
    <property type="entry name" value="GLYCOSYLTRANSFERASE"/>
    <property type="match status" value="1"/>
</dbReference>
<accession>C6HYM9</accession>
<dbReference type="Pfam" id="PF14307">
    <property type="entry name" value="Glyco_tran_WbsX"/>
    <property type="match status" value="1"/>
</dbReference>